<protein>
    <submittedName>
        <fullName evidence="1">Unnamed protein product</fullName>
    </submittedName>
</protein>
<organism evidence="1 2">
    <name type="scientific">Ambrosiozyma monospora</name>
    <name type="common">Yeast</name>
    <name type="synonym">Endomycopsis monosporus</name>
    <dbReference type="NCBI Taxonomy" id="43982"/>
    <lineage>
        <taxon>Eukaryota</taxon>
        <taxon>Fungi</taxon>
        <taxon>Dikarya</taxon>
        <taxon>Ascomycota</taxon>
        <taxon>Saccharomycotina</taxon>
        <taxon>Pichiomycetes</taxon>
        <taxon>Pichiales</taxon>
        <taxon>Pichiaceae</taxon>
        <taxon>Ambrosiozyma</taxon>
    </lineage>
</organism>
<evidence type="ECO:0000313" key="2">
    <source>
        <dbReference type="Proteomes" id="UP001165064"/>
    </source>
</evidence>
<evidence type="ECO:0000313" key="1">
    <source>
        <dbReference type="EMBL" id="GME71819.1"/>
    </source>
</evidence>
<name>A0ACB5ST51_AMBMO</name>
<proteinExistence type="predicted"/>
<dbReference type="EMBL" id="BSXS01000289">
    <property type="protein sequence ID" value="GME71819.1"/>
    <property type="molecule type" value="Genomic_DNA"/>
</dbReference>
<comment type="caution">
    <text evidence="1">The sequence shown here is derived from an EMBL/GenBank/DDBJ whole genome shotgun (WGS) entry which is preliminary data.</text>
</comment>
<sequence>MPEAFATTFLIQAYADDTATFNSTVEDIVNIVLLVRRFSGFSGLEINFLNHFQRILFMGVNITQRCTGVRTYIYSKLFFYDQHDPVPMIKLEIFQTEMVELIMKFLPYKMSLTRSKELLYLPIKKGGFGLMDLIQQVQGKRASYIKELLLFSKEANPNTRHVIHTIFSIQLQVLTNSFVRRQAVWWSIEHQINQ</sequence>
<reference evidence="1" key="1">
    <citation type="submission" date="2023-04" db="EMBL/GenBank/DDBJ databases">
        <title>Ambrosiozyma monospora NBRC 10751.</title>
        <authorList>
            <person name="Ichikawa N."/>
            <person name="Sato H."/>
            <person name="Tonouchi N."/>
        </authorList>
    </citation>
    <scope>NUCLEOTIDE SEQUENCE</scope>
    <source>
        <strain evidence="1">NBRC 10751</strain>
    </source>
</reference>
<keyword evidence="2" id="KW-1185">Reference proteome</keyword>
<accession>A0ACB5ST51</accession>
<gene>
    <name evidence="1" type="ORF">Amon02_000072400</name>
</gene>
<dbReference type="Proteomes" id="UP001165064">
    <property type="component" value="Unassembled WGS sequence"/>
</dbReference>